<dbReference type="CDD" id="cd13970">
    <property type="entry name" value="ABC1_ADCK3"/>
    <property type="match status" value="1"/>
</dbReference>
<dbReference type="PANTHER" id="PTHR43851:SF3">
    <property type="entry name" value="COENZYME Q8"/>
    <property type="match status" value="1"/>
</dbReference>
<dbReference type="InterPro" id="IPR004147">
    <property type="entry name" value="ABC1_dom"/>
</dbReference>
<evidence type="ECO:0000256" key="5">
    <source>
        <dbReference type="SAM" id="MobiDB-lite"/>
    </source>
</evidence>
<dbReference type="PANTHER" id="PTHR43851">
    <property type="match status" value="1"/>
</dbReference>
<keyword evidence="3" id="KW-0547">Nucleotide-binding</keyword>
<name>A0A516NKF5_9NOCA</name>
<dbReference type="GO" id="GO:0016301">
    <property type="term" value="F:kinase activity"/>
    <property type="evidence" value="ECO:0007669"/>
    <property type="project" value="UniProtKB-KW"/>
</dbReference>
<keyword evidence="7" id="KW-0418">Kinase</keyword>
<gene>
    <name evidence="7" type="ORF">FOH10_12325</name>
</gene>
<dbReference type="Proteomes" id="UP000317039">
    <property type="component" value="Chromosome"/>
</dbReference>
<dbReference type="KEGG" id="nod:FOH10_12325"/>
<evidence type="ECO:0000259" key="6">
    <source>
        <dbReference type="Pfam" id="PF03109"/>
    </source>
</evidence>
<organism evidence="7 8">
    <name type="scientific">Nocardia otitidiscaviarum</name>
    <dbReference type="NCBI Taxonomy" id="1823"/>
    <lineage>
        <taxon>Bacteria</taxon>
        <taxon>Bacillati</taxon>
        <taxon>Actinomycetota</taxon>
        <taxon>Actinomycetes</taxon>
        <taxon>Mycobacteriales</taxon>
        <taxon>Nocardiaceae</taxon>
        <taxon>Nocardia</taxon>
    </lineage>
</organism>
<proteinExistence type="inferred from homology"/>
<evidence type="ECO:0000313" key="8">
    <source>
        <dbReference type="Proteomes" id="UP000317039"/>
    </source>
</evidence>
<reference evidence="7 8" key="1">
    <citation type="submission" date="2019-07" db="EMBL/GenBank/DDBJ databases">
        <title>Complete Genome Sequence and Methylome Analysis of Nocardia otitidis-caviarum NEB252.</title>
        <authorList>
            <person name="Fomenkov A."/>
            <person name="Anton B.P."/>
            <person name="Vincze T."/>
            <person name="Roberts R.J."/>
        </authorList>
    </citation>
    <scope>NUCLEOTIDE SEQUENCE [LARGE SCALE GENOMIC DNA]</scope>
    <source>
        <strain evidence="7 8">NEB252</strain>
    </source>
</reference>
<feature type="domain" description="ABC1 atypical kinase-like" evidence="6">
    <location>
        <begin position="188"/>
        <end position="407"/>
    </location>
</feature>
<dbReference type="InterPro" id="IPR011009">
    <property type="entry name" value="Kinase-like_dom_sf"/>
</dbReference>
<evidence type="ECO:0000256" key="1">
    <source>
        <dbReference type="ARBA" id="ARBA00009670"/>
    </source>
</evidence>
<feature type="region of interest" description="Disordered" evidence="5">
    <location>
        <begin position="16"/>
        <end position="104"/>
    </location>
</feature>
<evidence type="ECO:0000256" key="4">
    <source>
        <dbReference type="ARBA" id="ARBA00022840"/>
    </source>
</evidence>
<dbReference type="AlphaFoldDB" id="A0A516NKF5"/>
<accession>A0A516NKF5</accession>
<comment type="similarity">
    <text evidence="1">Belongs to the protein kinase superfamily. ADCK protein kinase family.</text>
</comment>
<keyword evidence="2" id="KW-0808">Transferase</keyword>
<feature type="region of interest" description="Disordered" evidence="5">
    <location>
        <begin position="533"/>
        <end position="553"/>
    </location>
</feature>
<dbReference type="InterPro" id="IPR034646">
    <property type="entry name" value="ADCK3_dom"/>
</dbReference>
<dbReference type="Pfam" id="PF03109">
    <property type="entry name" value="ABC1"/>
    <property type="match status" value="1"/>
</dbReference>
<dbReference type="InterPro" id="IPR051409">
    <property type="entry name" value="Atypical_kinase_ADCK"/>
</dbReference>
<evidence type="ECO:0000256" key="2">
    <source>
        <dbReference type="ARBA" id="ARBA00022679"/>
    </source>
</evidence>
<protein>
    <submittedName>
        <fullName evidence="7">AarF/ABC1/UbiB kinase family protein</fullName>
    </submittedName>
</protein>
<evidence type="ECO:0000256" key="3">
    <source>
        <dbReference type="ARBA" id="ARBA00022741"/>
    </source>
</evidence>
<evidence type="ECO:0000313" key="7">
    <source>
        <dbReference type="EMBL" id="QDP79382.1"/>
    </source>
</evidence>
<dbReference type="EMBL" id="CP041695">
    <property type="protein sequence ID" value="QDP79382.1"/>
    <property type="molecule type" value="Genomic_DNA"/>
</dbReference>
<sequence>MPCGRRAWCSPWHRRVRSPTEPRAPPMVARPVAAPAPPSRPSQAIVANLGRRRVRALSSDRRSCHTEAVDHRRSEMPDPRPGGLRRLSRRTPADSSGEPPTRSAVRNAKLAALPLAYAGRRVTGVGRRAFGEPARAVELDIQARTAQHMFEVLGELKGCAAKFGQILALYELALPPDLGAPYREALSRLQDSAPAMLPRAVTDVMAAQLGPNWRCAFTEFETRACAAASVGQVHRARWHDGRRVAVKIMYPGAREAVRHDLEHLRRMAPLTSVLLPGADVRALNDALAACIHEELDYEREARTQRVFADAYADDPDFAVPHVVHQQGDVLITEWVDGIPLQRLLVSGSPAERDRVGRLVLRFVVSSIVRTGLLYTDPHPGNFRVLRDGRLGVVDYGACSPVPADFPALVGDIADAVFNGGPDDLDRALRQYGFVPPGGGFDAVAFGELVDPIRTLFRTDTVRMTTPWLREQVLRITDLSLSNVSRQLTAPPALTPVGRTIAATAGVLCQLGAGGALRAEILAHLPEAADALDRAERGAGMRPRTPDERFGNSA</sequence>
<feature type="compositionally biased region" description="Basic and acidic residues" evidence="5">
    <location>
        <begin position="58"/>
        <end position="78"/>
    </location>
</feature>
<dbReference type="SUPFAM" id="SSF56112">
    <property type="entry name" value="Protein kinase-like (PK-like)"/>
    <property type="match status" value="1"/>
</dbReference>
<keyword evidence="4" id="KW-0067">ATP-binding</keyword>
<dbReference type="GO" id="GO:0005524">
    <property type="term" value="F:ATP binding"/>
    <property type="evidence" value="ECO:0007669"/>
    <property type="project" value="UniProtKB-KW"/>
</dbReference>